<organism evidence="1 2">
    <name type="scientific">Tunturiibacter lichenicola</name>
    <dbReference type="NCBI Taxonomy" id="2051959"/>
    <lineage>
        <taxon>Bacteria</taxon>
        <taxon>Pseudomonadati</taxon>
        <taxon>Acidobacteriota</taxon>
        <taxon>Terriglobia</taxon>
        <taxon>Terriglobales</taxon>
        <taxon>Acidobacteriaceae</taxon>
        <taxon>Tunturiibacter</taxon>
    </lineage>
</organism>
<reference evidence="1 2" key="1">
    <citation type="submission" date="2020-07" db="EMBL/GenBank/DDBJ databases">
        <title>Genomic Encyclopedia of Type Strains, Phase IV (KMG-V): Genome sequencing to study the core and pangenomes of soil and plant-associated prokaryotes.</title>
        <authorList>
            <person name="Whitman W."/>
        </authorList>
    </citation>
    <scope>NUCLEOTIDE SEQUENCE [LARGE SCALE GENOMIC DNA]</scope>
    <source>
        <strain evidence="1 2">M8UP30</strain>
    </source>
</reference>
<sequence length="190" mass="20777">MHWSLSALYCLIAVSTAIGQGTCPAKIPNEFKIDLVRLGTDEVIDRGVKVKRVYGDIGINNQNFGRFYENPMVMIPEGSYTGNLRYQSNHNFVLSRCGVATREGDFLIEVNGVKDAGGKTRADILFHPGALPSNSQGCVLFGARKKDPDGGLLPLDSDYPLVKVRQAFYGTDDPKECPNKVITITVKGSH</sequence>
<comment type="caution">
    <text evidence="1">The sequence shown here is derived from an EMBL/GenBank/DDBJ whole genome shotgun (WGS) entry which is preliminary data.</text>
</comment>
<proteinExistence type="predicted"/>
<dbReference type="AlphaFoldDB" id="A0A7Y9NP31"/>
<dbReference type="Proteomes" id="UP000534186">
    <property type="component" value="Unassembled WGS sequence"/>
</dbReference>
<evidence type="ECO:0000313" key="1">
    <source>
        <dbReference type="EMBL" id="NYF52358.1"/>
    </source>
</evidence>
<name>A0A7Y9NP31_9BACT</name>
<gene>
    <name evidence="1" type="ORF">HDF12_002757</name>
</gene>
<protein>
    <recommendedName>
        <fullName evidence="3">DUF5675 domain-containing protein</fullName>
    </recommendedName>
</protein>
<evidence type="ECO:0000313" key="2">
    <source>
        <dbReference type="Proteomes" id="UP000534186"/>
    </source>
</evidence>
<dbReference type="EMBL" id="JACCCV010000002">
    <property type="protein sequence ID" value="NYF52358.1"/>
    <property type="molecule type" value="Genomic_DNA"/>
</dbReference>
<accession>A0A7Y9NP31</accession>
<evidence type="ECO:0008006" key="3">
    <source>
        <dbReference type="Google" id="ProtNLM"/>
    </source>
</evidence>